<feature type="compositionally biased region" description="Acidic residues" evidence="1">
    <location>
        <begin position="11"/>
        <end position="44"/>
    </location>
</feature>
<feature type="compositionally biased region" description="Acidic residues" evidence="1">
    <location>
        <begin position="51"/>
        <end position="110"/>
    </location>
</feature>
<accession>A0AAV7XCU3</accession>
<keyword evidence="3" id="KW-1185">Reference proteome</keyword>
<dbReference type="AlphaFoldDB" id="A0AAV7XCU3"/>
<dbReference type="EMBL" id="JAPTSV010000013">
    <property type="protein sequence ID" value="KAJ1521624.1"/>
    <property type="molecule type" value="Genomic_DNA"/>
</dbReference>
<feature type="compositionally biased region" description="Acidic residues" evidence="1">
    <location>
        <begin position="253"/>
        <end position="281"/>
    </location>
</feature>
<sequence>MSPHELKELPIDSEDDLEDGAVLISDEENDSEAGELEPPFDPEADPVLVDVENDDEDEEDEDEEEEKLDEVGNDDDDEDGTSEGEKVDDDDENDGEEEGEDDDSDDEDESEEKRPFNNRDHEDEDDEDNEDDDAGVSMGDDEDNAFDEEEGEEDEELPTKRKRCTGGKSTAVGRGKVMPGVSFPLTSRQEYKGDIEDLLRAAAQAEEGETSTANSHTDSINNLVSAVVTQSDVGVTEVTVKEEGDIECAIVDILEDNGGDEEEEEDDEQEEDDLDADDDSDYNNVRHVYRTAREKIKIFKDSSDEESQNMSDDGIPPTKRTKTL</sequence>
<evidence type="ECO:0000313" key="3">
    <source>
        <dbReference type="Proteomes" id="UP001075354"/>
    </source>
</evidence>
<dbReference type="Proteomes" id="UP001075354">
    <property type="component" value="Chromosome 13"/>
</dbReference>
<reference evidence="2" key="1">
    <citation type="submission" date="2022-12" db="EMBL/GenBank/DDBJ databases">
        <title>Chromosome-level genome assembly of the bean flower thrips Megalurothrips usitatus.</title>
        <authorList>
            <person name="Ma L."/>
            <person name="Liu Q."/>
            <person name="Li H."/>
            <person name="Cai W."/>
        </authorList>
    </citation>
    <scope>NUCLEOTIDE SEQUENCE</scope>
    <source>
        <strain evidence="2">Cailab_2022a</strain>
    </source>
</reference>
<feature type="compositionally biased region" description="Basic and acidic residues" evidence="1">
    <location>
        <begin position="111"/>
        <end position="121"/>
    </location>
</feature>
<feature type="compositionally biased region" description="Basic and acidic residues" evidence="1">
    <location>
        <begin position="1"/>
        <end position="10"/>
    </location>
</feature>
<gene>
    <name evidence="2" type="ORF">ONE63_003271</name>
</gene>
<protein>
    <submittedName>
        <fullName evidence="2">Uncharacterized protein</fullName>
    </submittedName>
</protein>
<evidence type="ECO:0000256" key="1">
    <source>
        <dbReference type="SAM" id="MobiDB-lite"/>
    </source>
</evidence>
<comment type="caution">
    <text evidence="2">The sequence shown here is derived from an EMBL/GenBank/DDBJ whole genome shotgun (WGS) entry which is preliminary data.</text>
</comment>
<feature type="compositionally biased region" description="Basic and acidic residues" evidence="1">
    <location>
        <begin position="291"/>
        <end position="302"/>
    </location>
</feature>
<evidence type="ECO:0000313" key="2">
    <source>
        <dbReference type="EMBL" id="KAJ1521624.1"/>
    </source>
</evidence>
<organism evidence="2 3">
    <name type="scientific">Megalurothrips usitatus</name>
    <name type="common">bean blossom thrips</name>
    <dbReference type="NCBI Taxonomy" id="439358"/>
    <lineage>
        <taxon>Eukaryota</taxon>
        <taxon>Metazoa</taxon>
        <taxon>Ecdysozoa</taxon>
        <taxon>Arthropoda</taxon>
        <taxon>Hexapoda</taxon>
        <taxon>Insecta</taxon>
        <taxon>Pterygota</taxon>
        <taxon>Neoptera</taxon>
        <taxon>Paraneoptera</taxon>
        <taxon>Thysanoptera</taxon>
        <taxon>Terebrantia</taxon>
        <taxon>Thripoidea</taxon>
        <taxon>Thripidae</taxon>
        <taxon>Megalurothrips</taxon>
    </lineage>
</organism>
<feature type="region of interest" description="Disordered" evidence="1">
    <location>
        <begin position="1"/>
        <end position="182"/>
    </location>
</feature>
<name>A0AAV7XCU3_9NEOP</name>
<feature type="compositionally biased region" description="Acidic residues" evidence="1">
    <location>
        <begin position="122"/>
        <end position="156"/>
    </location>
</feature>
<feature type="region of interest" description="Disordered" evidence="1">
    <location>
        <begin position="253"/>
        <end position="324"/>
    </location>
</feature>
<proteinExistence type="predicted"/>